<protein>
    <recommendedName>
        <fullName evidence="5">Transmembrane protein</fullName>
    </recommendedName>
</protein>
<feature type="compositionally biased region" description="Low complexity" evidence="1">
    <location>
        <begin position="63"/>
        <end position="85"/>
    </location>
</feature>
<feature type="transmembrane region" description="Helical" evidence="2">
    <location>
        <begin position="494"/>
        <end position="520"/>
    </location>
</feature>
<keyword evidence="2" id="KW-1133">Transmembrane helix</keyword>
<dbReference type="EMBL" id="JALLPB020000343">
    <property type="protein sequence ID" value="KAL3810243.1"/>
    <property type="molecule type" value="Genomic_DNA"/>
</dbReference>
<feature type="compositionally biased region" description="Pro residues" evidence="1">
    <location>
        <begin position="124"/>
        <end position="135"/>
    </location>
</feature>
<comment type="caution">
    <text evidence="3">The sequence shown here is derived from an EMBL/GenBank/DDBJ whole genome shotgun (WGS) entry which is preliminary data.</text>
</comment>
<feature type="transmembrane region" description="Helical" evidence="2">
    <location>
        <begin position="526"/>
        <end position="545"/>
    </location>
</feature>
<keyword evidence="2" id="KW-0812">Transmembrane</keyword>
<feature type="transmembrane region" description="Helical" evidence="2">
    <location>
        <begin position="193"/>
        <end position="212"/>
    </location>
</feature>
<reference evidence="3 4" key="1">
    <citation type="submission" date="2024-10" db="EMBL/GenBank/DDBJ databases">
        <title>Updated reference genomes for cyclostephanoid diatoms.</title>
        <authorList>
            <person name="Roberts W.R."/>
            <person name="Alverson A.J."/>
        </authorList>
    </citation>
    <scope>NUCLEOTIDE SEQUENCE [LARGE SCALE GENOMIC DNA]</scope>
    <source>
        <strain evidence="3 4">AJA228-03</strain>
    </source>
</reference>
<dbReference type="Proteomes" id="UP001530377">
    <property type="component" value="Unassembled WGS sequence"/>
</dbReference>
<evidence type="ECO:0000256" key="2">
    <source>
        <dbReference type="SAM" id="Phobius"/>
    </source>
</evidence>
<feature type="compositionally biased region" description="Polar residues" evidence="1">
    <location>
        <begin position="88"/>
        <end position="99"/>
    </location>
</feature>
<organism evidence="3 4">
    <name type="scientific">Cyclostephanos tholiformis</name>
    <dbReference type="NCBI Taxonomy" id="382380"/>
    <lineage>
        <taxon>Eukaryota</taxon>
        <taxon>Sar</taxon>
        <taxon>Stramenopiles</taxon>
        <taxon>Ochrophyta</taxon>
        <taxon>Bacillariophyta</taxon>
        <taxon>Coscinodiscophyceae</taxon>
        <taxon>Thalassiosirophycidae</taxon>
        <taxon>Stephanodiscales</taxon>
        <taxon>Stephanodiscaceae</taxon>
        <taxon>Cyclostephanos</taxon>
    </lineage>
</organism>
<accession>A0ABD3RBA2</accession>
<feature type="region of interest" description="Disordered" evidence="1">
    <location>
        <begin position="705"/>
        <end position="732"/>
    </location>
</feature>
<feature type="region of interest" description="Disordered" evidence="1">
    <location>
        <begin position="376"/>
        <end position="400"/>
    </location>
</feature>
<name>A0ABD3RBA2_9STRA</name>
<proteinExistence type="predicted"/>
<feature type="compositionally biased region" description="Low complexity" evidence="1">
    <location>
        <begin position="1"/>
        <end position="42"/>
    </location>
</feature>
<feature type="compositionally biased region" description="Basic residues" evidence="1">
    <location>
        <begin position="100"/>
        <end position="110"/>
    </location>
</feature>
<feature type="region of interest" description="Disordered" evidence="1">
    <location>
        <begin position="1"/>
        <end position="153"/>
    </location>
</feature>
<evidence type="ECO:0000313" key="4">
    <source>
        <dbReference type="Proteomes" id="UP001530377"/>
    </source>
</evidence>
<gene>
    <name evidence="3" type="ORF">ACHAXA_008733</name>
</gene>
<evidence type="ECO:0000256" key="1">
    <source>
        <dbReference type="SAM" id="MobiDB-lite"/>
    </source>
</evidence>
<feature type="transmembrane region" description="Helical" evidence="2">
    <location>
        <begin position="557"/>
        <end position="580"/>
    </location>
</feature>
<dbReference type="AlphaFoldDB" id="A0ABD3RBA2"/>
<feature type="compositionally biased region" description="Basic and acidic residues" evidence="1">
    <location>
        <begin position="52"/>
        <end position="62"/>
    </location>
</feature>
<feature type="transmembrane region" description="Helical" evidence="2">
    <location>
        <begin position="218"/>
        <end position="240"/>
    </location>
</feature>
<sequence length="732" mass="81762">MKKTESSVVPSSRGRSSSISSNAGARRTSTSPSPSPFGGTTRSSHRSPPAPGRRDDGDDHGGKSSSTSTHPTPTVPTPVTDVLPRAYTGQSLQSTNGSSIRHRPPSRPHKGFSTPLCGLFARPSPSPASGPLPRSPPDHHRRRRRGVDDDDDEMRLSNARSDLCSLPCFGILQSDHTRYLFTHVRPPTLFKRVSLHFLIPISIFLLAGWCSGNIRNDYVNSIVCTSLVYFIALWIVTGCLRGRKKRVMVREEILWRLRRRDERVNARRRLELSGSSTYGVGGGDIARASGGVGQDDDGLRAAISSERDRHVDGLTSADVARASLDEDYQYYSEDEWEYQHRAEYDKRTLGQTRCEMNCAHRAIGCYPSDYHDGGTAWEDDDDDDGGECHSDVHPDQDHDDDACTRPWRVISRPCLPCVPCCNGSRGFHLQYCGLCALAQEAREANATLPRHLRMIDHVTLEPFLSYYPTILELRVNFVSSFYEHVRALSELSKLLLVTFKMMLVALLVISLSSLVGYWNISDLCVLITTFLQSFAVAYCVHWGWHRYDLSVDAVIKYFATGLVLCTSMAFTVELFGYLLFALAVKIITVNVREVQDNGYGDAGGIHVAMADAWKNGRYLKFFGLDNEDHVVHGRSLTAGSDILDGFFDRQPAAKILYILVSSYLITSLVEEVCKYFGFIMVDHPDFCSERELAKAKATLRFHLQRDDTDDDDDDENEAASTYADATSKRIRQ</sequence>
<feature type="compositionally biased region" description="Basic and acidic residues" evidence="1">
    <location>
        <begin position="386"/>
        <end position="396"/>
    </location>
</feature>
<keyword evidence="4" id="KW-1185">Reference proteome</keyword>
<evidence type="ECO:0008006" key="5">
    <source>
        <dbReference type="Google" id="ProtNLM"/>
    </source>
</evidence>
<evidence type="ECO:0000313" key="3">
    <source>
        <dbReference type="EMBL" id="KAL3810243.1"/>
    </source>
</evidence>
<keyword evidence="2" id="KW-0472">Membrane</keyword>
<feature type="compositionally biased region" description="Acidic residues" evidence="1">
    <location>
        <begin position="707"/>
        <end position="717"/>
    </location>
</feature>